<evidence type="ECO:0000256" key="1">
    <source>
        <dbReference type="ARBA" id="ARBA00004117"/>
    </source>
</evidence>
<dbReference type="PANTHER" id="PTHR30435">
    <property type="entry name" value="FLAGELLAR PROTEIN"/>
    <property type="match status" value="1"/>
</dbReference>
<dbReference type="NCBIfam" id="TIGR03506">
    <property type="entry name" value="FlgEFG_subfam"/>
    <property type="match status" value="1"/>
</dbReference>
<sequence length="396" mass="41324">MGFSQALSGLNSAAVNLDVVGNNIANSQTVGFKGSSVQFADVYTGALAGQGNRVAAVLQDFSNGTLEATGRSLDLGINGNGFFRFTQGGEVVYSRNGQLTLTADGYLQNAQGARLTGFPAGVGTGGQPVELRVPADAMNATPTSGVDISMNLDATVGSIDRTAFPFDTTDSDTYSYANTGTVYDSLGIQHTMTTYFTKTADNIWEVRVAVDGNADSANVGQLVFDNNGSLNEPGSTFPTYSFAPGGGADVLDFDIRFDGSTQFGNDFALNSLDQNGYAAGALVGITFDDDGTLRGNYANEKSQVLGVITLANFRNPEGLSPNGDNVWVETGSSGQPLLGLAGVGQFGALESGAVETSNVDLTRELVDLIVAQRNYQANTQTIKVQDEVLQAAVNLR</sequence>
<evidence type="ECO:0000259" key="6">
    <source>
        <dbReference type="Pfam" id="PF00460"/>
    </source>
</evidence>
<feature type="domain" description="Flagellar hook protein FlgE/F/G-like D1" evidence="9">
    <location>
        <begin position="77"/>
        <end position="139"/>
    </location>
</feature>
<evidence type="ECO:0000259" key="9">
    <source>
        <dbReference type="Pfam" id="PF22692"/>
    </source>
</evidence>
<evidence type="ECO:0000313" key="11">
    <source>
        <dbReference type="Proteomes" id="UP001205566"/>
    </source>
</evidence>
<dbReference type="InterPro" id="IPR010930">
    <property type="entry name" value="Flg_bb/hook_C_dom"/>
</dbReference>
<proteinExistence type="inferred from homology"/>
<protein>
    <recommendedName>
        <fullName evidence="3 5">Flagellar hook protein FlgE</fullName>
    </recommendedName>
</protein>
<comment type="caution">
    <text evidence="10">The sequence shown here is derived from an EMBL/GenBank/DDBJ whole genome shotgun (WGS) entry which is preliminary data.</text>
</comment>
<dbReference type="InterPro" id="IPR037058">
    <property type="entry name" value="Falgellar_hook_FlgE_sf"/>
</dbReference>
<keyword evidence="10" id="KW-0282">Flagellum</keyword>
<feature type="domain" description="Flagellar basal body rod protein N-terminal" evidence="6">
    <location>
        <begin position="6"/>
        <end position="33"/>
    </location>
</feature>
<dbReference type="EMBL" id="JACASI010000011">
    <property type="protein sequence ID" value="MCQ3828369.1"/>
    <property type="molecule type" value="Genomic_DNA"/>
</dbReference>
<evidence type="ECO:0000256" key="5">
    <source>
        <dbReference type="RuleBase" id="RU362116"/>
    </source>
</evidence>
<organism evidence="10 11">
    <name type="scientific">Microbulbifer elongatus</name>
    <dbReference type="NCBI Taxonomy" id="86173"/>
    <lineage>
        <taxon>Bacteria</taxon>
        <taxon>Pseudomonadati</taxon>
        <taxon>Pseudomonadota</taxon>
        <taxon>Gammaproteobacteria</taxon>
        <taxon>Cellvibrionales</taxon>
        <taxon>Microbulbiferaceae</taxon>
        <taxon>Microbulbifer</taxon>
    </lineage>
</organism>
<reference evidence="10" key="1">
    <citation type="thesis" date="2020" institute="Technische Universitat Dresden" country="Dresden, Germany">
        <title>The Agarolytic System of Microbulbifer elongatus PORT2, Isolated from Batu Karas, Pangandaran West Java Indonesia.</title>
        <authorList>
            <person name="Anggraeni S.R."/>
        </authorList>
    </citation>
    <scope>NUCLEOTIDE SEQUENCE</scope>
    <source>
        <strain evidence="10">PORT2</strain>
    </source>
</reference>
<feature type="domain" description="Flagellar hook protein FlgE D2" evidence="8">
    <location>
        <begin position="151"/>
        <end position="277"/>
    </location>
</feature>
<keyword evidence="4 5" id="KW-0975">Bacterial flagellum</keyword>
<keyword evidence="10" id="KW-0966">Cell projection</keyword>
<dbReference type="NCBIfam" id="NF004238">
    <property type="entry name" value="PRK05682.1-1"/>
    <property type="match status" value="1"/>
</dbReference>
<dbReference type="Pfam" id="PF22692">
    <property type="entry name" value="LlgE_F_G_D1"/>
    <property type="match status" value="1"/>
</dbReference>
<dbReference type="Pfam" id="PF07559">
    <property type="entry name" value="FlgE_D2"/>
    <property type="match status" value="1"/>
</dbReference>
<dbReference type="RefSeq" id="WP_255873219.1">
    <property type="nucleotide sequence ID" value="NZ_JACASI010000011.1"/>
</dbReference>
<keyword evidence="11" id="KW-1185">Reference proteome</keyword>
<comment type="similarity">
    <text evidence="2 5">Belongs to the flagella basal body rod proteins family.</text>
</comment>
<dbReference type="InterPro" id="IPR011491">
    <property type="entry name" value="FlgE_D2"/>
</dbReference>
<dbReference type="InterPro" id="IPR020013">
    <property type="entry name" value="Flagellar_FlgE/F/G"/>
</dbReference>
<evidence type="ECO:0000259" key="7">
    <source>
        <dbReference type="Pfam" id="PF06429"/>
    </source>
</evidence>
<evidence type="ECO:0000256" key="4">
    <source>
        <dbReference type="ARBA" id="ARBA00023143"/>
    </source>
</evidence>
<dbReference type="Pfam" id="PF06429">
    <property type="entry name" value="Flg_bbr_C"/>
    <property type="match status" value="1"/>
</dbReference>
<dbReference type="Proteomes" id="UP001205566">
    <property type="component" value="Unassembled WGS sequence"/>
</dbReference>
<name>A0ABT1NWV7_9GAMM</name>
<evidence type="ECO:0000256" key="3">
    <source>
        <dbReference type="ARBA" id="ARBA00019015"/>
    </source>
</evidence>
<keyword evidence="10" id="KW-0969">Cilium</keyword>
<dbReference type="PANTHER" id="PTHR30435:SF1">
    <property type="entry name" value="FLAGELLAR HOOK PROTEIN FLGE"/>
    <property type="match status" value="1"/>
</dbReference>
<evidence type="ECO:0000313" key="10">
    <source>
        <dbReference type="EMBL" id="MCQ3828369.1"/>
    </source>
</evidence>
<accession>A0ABT1NWV7</accession>
<evidence type="ECO:0000259" key="8">
    <source>
        <dbReference type="Pfam" id="PF07559"/>
    </source>
</evidence>
<evidence type="ECO:0000256" key="2">
    <source>
        <dbReference type="ARBA" id="ARBA00009677"/>
    </source>
</evidence>
<dbReference type="InterPro" id="IPR037925">
    <property type="entry name" value="FlgE/F/G-like"/>
</dbReference>
<feature type="domain" description="Flagellar basal-body/hook protein C-terminal" evidence="7">
    <location>
        <begin position="351"/>
        <end position="395"/>
    </location>
</feature>
<dbReference type="InterPro" id="IPR053967">
    <property type="entry name" value="LlgE_F_G-like_D1"/>
</dbReference>
<dbReference type="Gene3D" id="2.60.98.20">
    <property type="entry name" value="Flagellar hook protein FlgE"/>
    <property type="match status" value="1"/>
</dbReference>
<dbReference type="InterPro" id="IPR001444">
    <property type="entry name" value="Flag_bb_rod_N"/>
</dbReference>
<dbReference type="Pfam" id="PF00460">
    <property type="entry name" value="Flg_bb_rod"/>
    <property type="match status" value="1"/>
</dbReference>
<dbReference type="SUPFAM" id="SSF117143">
    <property type="entry name" value="Flagellar hook protein flgE"/>
    <property type="match status" value="1"/>
</dbReference>
<comment type="subcellular location">
    <subcellularLocation>
        <location evidence="1 5">Bacterial flagellum basal body</location>
    </subcellularLocation>
</comment>
<comment type="function">
    <text evidence="5">A flexible structure which links the flagellar filament to the drive apparatus in the basal body.</text>
</comment>
<gene>
    <name evidence="10" type="primary">flgE</name>
    <name evidence="10" type="ORF">HXX02_02820</name>
</gene>